<reference evidence="2" key="1">
    <citation type="journal article" date="2019" name="bioRxiv">
        <title>The Genome of the Zebra Mussel, Dreissena polymorpha: A Resource for Invasive Species Research.</title>
        <authorList>
            <person name="McCartney M.A."/>
            <person name="Auch B."/>
            <person name="Kono T."/>
            <person name="Mallez S."/>
            <person name="Zhang Y."/>
            <person name="Obille A."/>
            <person name="Becker A."/>
            <person name="Abrahante J.E."/>
            <person name="Garbe J."/>
            <person name="Badalamenti J.P."/>
            <person name="Herman A."/>
            <person name="Mangelson H."/>
            <person name="Liachko I."/>
            <person name="Sullivan S."/>
            <person name="Sone E.D."/>
            <person name="Koren S."/>
            <person name="Silverstein K.A.T."/>
            <person name="Beckman K.B."/>
            <person name="Gohl D.M."/>
        </authorList>
    </citation>
    <scope>NUCLEOTIDE SEQUENCE</scope>
    <source>
        <strain evidence="2">Duluth1</strain>
        <tissue evidence="2">Whole animal</tissue>
    </source>
</reference>
<dbReference type="InterPro" id="IPR050801">
    <property type="entry name" value="Ca-Dep_Lectins_ImmuneDev"/>
</dbReference>
<sequence>MSGSVSLYTTCKDGWIAYRGSCYLFNMTPMQFTTAEQFCRQHDNSHFVHVDDAIENSFLKDRMRMFKDSIWWVEITDEEVEGVWKWFDTDDVATYTDFVPGDAGNHYAEDCAVFGYGVQYRWVDLQGSSPPLCGV</sequence>
<dbReference type="OrthoDB" id="6271941at2759"/>
<evidence type="ECO:0000313" key="2">
    <source>
        <dbReference type="EMBL" id="KAH3869956.1"/>
    </source>
</evidence>
<dbReference type="PROSITE" id="PS50041">
    <property type="entry name" value="C_TYPE_LECTIN_2"/>
    <property type="match status" value="1"/>
</dbReference>
<dbReference type="InterPro" id="IPR016186">
    <property type="entry name" value="C-type_lectin-like/link_sf"/>
</dbReference>
<evidence type="ECO:0000313" key="3">
    <source>
        <dbReference type="Proteomes" id="UP000828390"/>
    </source>
</evidence>
<proteinExistence type="predicted"/>
<protein>
    <recommendedName>
        <fullName evidence="1">C-type lectin domain-containing protein</fullName>
    </recommendedName>
</protein>
<comment type="caution">
    <text evidence="2">The sequence shown here is derived from an EMBL/GenBank/DDBJ whole genome shotgun (WGS) entry which is preliminary data.</text>
</comment>
<dbReference type="AlphaFoldDB" id="A0A9D4RIL5"/>
<dbReference type="SUPFAM" id="SSF56436">
    <property type="entry name" value="C-type lectin-like"/>
    <property type="match status" value="1"/>
</dbReference>
<reference evidence="2" key="2">
    <citation type="submission" date="2020-11" db="EMBL/GenBank/DDBJ databases">
        <authorList>
            <person name="McCartney M.A."/>
            <person name="Auch B."/>
            <person name="Kono T."/>
            <person name="Mallez S."/>
            <person name="Becker A."/>
            <person name="Gohl D.M."/>
            <person name="Silverstein K.A.T."/>
            <person name="Koren S."/>
            <person name="Bechman K.B."/>
            <person name="Herman A."/>
            <person name="Abrahante J.E."/>
            <person name="Garbe J."/>
        </authorList>
    </citation>
    <scope>NUCLEOTIDE SEQUENCE</scope>
    <source>
        <strain evidence="2">Duluth1</strain>
        <tissue evidence="2">Whole animal</tissue>
    </source>
</reference>
<dbReference type="SMART" id="SM00034">
    <property type="entry name" value="CLECT"/>
    <property type="match status" value="1"/>
</dbReference>
<name>A0A9D4RIL5_DREPO</name>
<dbReference type="EMBL" id="JAIWYP010000002">
    <property type="protein sequence ID" value="KAH3869956.1"/>
    <property type="molecule type" value="Genomic_DNA"/>
</dbReference>
<evidence type="ECO:0000259" key="1">
    <source>
        <dbReference type="PROSITE" id="PS50041"/>
    </source>
</evidence>
<dbReference type="PANTHER" id="PTHR22801">
    <property type="entry name" value="LITHOSTATHINE"/>
    <property type="match status" value="1"/>
</dbReference>
<organism evidence="2 3">
    <name type="scientific">Dreissena polymorpha</name>
    <name type="common">Zebra mussel</name>
    <name type="synonym">Mytilus polymorpha</name>
    <dbReference type="NCBI Taxonomy" id="45954"/>
    <lineage>
        <taxon>Eukaryota</taxon>
        <taxon>Metazoa</taxon>
        <taxon>Spiralia</taxon>
        <taxon>Lophotrochozoa</taxon>
        <taxon>Mollusca</taxon>
        <taxon>Bivalvia</taxon>
        <taxon>Autobranchia</taxon>
        <taxon>Heteroconchia</taxon>
        <taxon>Euheterodonta</taxon>
        <taxon>Imparidentia</taxon>
        <taxon>Neoheterodontei</taxon>
        <taxon>Myida</taxon>
        <taxon>Dreissenoidea</taxon>
        <taxon>Dreissenidae</taxon>
        <taxon>Dreissena</taxon>
    </lineage>
</organism>
<keyword evidence="3" id="KW-1185">Reference proteome</keyword>
<dbReference type="InterPro" id="IPR001304">
    <property type="entry name" value="C-type_lectin-like"/>
</dbReference>
<dbReference type="Gene3D" id="3.10.100.10">
    <property type="entry name" value="Mannose-Binding Protein A, subunit A"/>
    <property type="match status" value="1"/>
</dbReference>
<dbReference type="InterPro" id="IPR016187">
    <property type="entry name" value="CTDL_fold"/>
</dbReference>
<accession>A0A9D4RIL5</accession>
<dbReference type="CDD" id="cd00037">
    <property type="entry name" value="CLECT"/>
    <property type="match status" value="1"/>
</dbReference>
<feature type="domain" description="C-type lectin" evidence="1">
    <location>
        <begin position="18"/>
        <end position="124"/>
    </location>
</feature>
<dbReference type="Proteomes" id="UP000828390">
    <property type="component" value="Unassembled WGS sequence"/>
</dbReference>
<dbReference type="Pfam" id="PF00059">
    <property type="entry name" value="Lectin_C"/>
    <property type="match status" value="1"/>
</dbReference>
<dbReference type="PANTHER" id="PTHR22801:SF63">
    <property type="entry name" value="C-TYPE LECTIN DOMAIN-CONTAINING PROTEIN"/>
    <property type="match status" value="1"/>
</dbReference>
<gene>
    <name evidence="2" type="ORF">DPMN_033134</name>
</gene>